<dbReference type="Pfam" id="PF05988">
    <property type="entry name" value="DUF899"/>
    <property type="match status" value="1"/>
</dbReference>
<dbReference type="InterPro" id="IPR036249">
    <property type="entry name" value="Thioredoxin-like_sf"/>
</dbReference>
<gene>
    <name evidence="1" type="ORF">O0S08_33470</name>
</gene>
<dbReference type="SUPFAM" id="SSF52833">
    <property type="entry name" value="Thioredoxin-like"/>
    <property type="match status" value="1"/>
</dbReference>
<reference evidence="1" key="1">
    <citation type="submission" date="2022-11" db="EMBL/GenBank/DDBJ databases">
        <title>Minimal conservation of predation-associated metabolite biosynthetic gene clusters underscores biosynthetic potential of Myxococcota including descriptions for ten novel species: Archangium lansinium sp. nov., Myxococcus landrumus sp. nov., Nannocystis bai.</title>
        <authorList>
            <person name="Ahearne A."/>
            <person name="Stevens C."/>
            <person name="Dowd S."/>
        </authorList>
    </citation>
    <scope>NUCLEOTIDE SEQUENCE</scope>
    <source>
        <strain evidence="1">Fl3</strain>
    </source>
</reference>
<sequence>MTTANDIVSRERWLVARKELLAREKAWTREQDALSAARRALPWVRVDAPYVFHGPDGERSLLDLFTGKRQLVVYHFMFDPSWEQGCKSCSFVSDHFPGTVAHLAARDTALVAVSRAPLAKIAAFRARMGWTFPWLSSHGSRFNYDFHVSFDPADVAAQAVPYNYTVQPFPHPEGPGLSAFVREGEAVYHTYSTYGRGFEPVMTTYAILDFTPLGRQEEGLPFPMSWVRHHDRYDAP</sequence>
<name>A0ABY7GVW8_9BACT</name>
<keyword evidence="2" id="KW-1185">Reference proteome</keyword>
<proteinExistence type="predicted"/>
<dbReference type="InterPro" id="IPR010296">
    <property type="entry name" value="DUF899_thioredox"/>
</dbReference>
<evidence type="ECO:0000313" key="2">
    <source>
        <dbReference type="Proteomes" id="UP001164459"/>
    </source>
</evidence>
<dbReference type="Proteomes" id="UP001164459">
    <property type="component" value="Chromosome"/>
</dbReference>
<dbReference type="RefSeq" id="WP_269033487.1">
    <property type="nucleotide sequence ID" value="NZ_CP114040.1"/>
</dbReference>
<dbReference type="Gene3D" id="3.40.30.10">
    <property type="entry name" value="Glutaredoxin"/>
    <property type="match status" value="1"/>
</dbReference>
<protein>
    <submittedName>
        <fullName evidence="1">DUF899 domain-containing protein</fullName>
    </submittedName>
</protein>
<evidence type="ECO:0000313" key="1">
    <source>
        <dbReference type="EMBL" id="WAS91123.1"/>
    </source>
</evidence>
<accession>A0ABY7GVW8</accession>
<dbReference type="EMBL" id="CP114040">
    <property type="protein sequence ID" value="WAS91123.1"/>
    <property type="molecule type" value="Genomic_DNA"/>
</dbReference>
<organism evidence="1 2">
    <name type="scientific">Nannocystis punicea</name>
    <dbReference type="NCBI Taxonomy" id="2995304"/>
    <lineage>
        <taxon>Bacteria</taxon>
        <taxon>Pseudomonadati</taxon>
        <taxon>Myxococcota</taxon>
        <taxon>Polyangia</taxon>
        <taxon>Nannocystales</taxon>
        <taxon>Nannocystaceae</taxon>
        <taxon>Nannocystis</taxon>
    </lineage>
</organism>